<sequence length="182" mass="20469">MEDRRTALKIALAKVASGDEAAMGILYDQTNRVLYGSILRIVRSRGRAEEILQDVYMKIWRRAGTYRSDKGNPITWLCAIARNSAIDVVRREGRMTEIGDDVLENFADDAKPADDWLCDMEDQEALRKCIETLRSDHRTSIRLAYFEGYTQSELANHIGVPIGTIKSWISRGLMGLKGCLGG</sequence>
<proteinExistence type="inferred from homology"/>
<dbReference type="Gene3D" id="1.10.10.10">
    <property type="entry name" value="Winged helix-like DNA-binding domain superfamily/Winged helix DNA-binding domain"/>
    <property type="match status" value="1"/>
</dbReference>
<dbReference type="SUPFAM" id="SSF88659">
    <property type="entry name" value="Sigma3 and sigma4 domains of RNA polymerase sigma factors"/>
    <property type="match status" value="1"/>
</dbReference>
<keyword evidence="3 6" id="KW-0731">Sigma factor</keyword>
<dbReference type="AlphaFoldDB" id="A0A845B4X5"/>
<dbReference type="GO" id="GO:0003677">
    <property type="term" value="F:DNA binding"/>
    <property type="evidence" value="ECO:0007669"/>
    <property type="project" value="UniProtKB-KW"/>
</dbReference>
<dbReference type="InterPro" id="IPR013324">
    <property type="entry name" value="RNA_pol_sigma_r3/r4-like"/>
</dbReference>
<feature type="domain" description="RNA polymerase sigma factor 70 region 4 type 2" evidence="8">
    <location>
        <begin position="124"/>
        <end position="173"/>
    </location>
</feature>
<dbReference type="OrthoDB" id="9784272at2"/>
<dbReference type="NCBIfam" id="TIGR02937">
    <property type="entry name" value="sigma70-ECF"/>
    <property type="match status" value="1"/>
</dbReference>
<dbReference type="GO" id="GO:0016987">
    <property type="term" value="F:sigma factor activity"/>
    <property type="evidence" value="ECO:0007669"/>
    <property type="project" value="UniProtKB-KW"/>
</dbReference>
<evidence type="ECO:0000256" key="5">
    <source>
        <dbReference type="ARBA" id="ARBA00023163"/>
    </source>
</evidence>
<keyword evidence="10" id="KW-1185">Reference proteome</keyword>
<protein>
    <recommendedName>
        <fullName evidence="6">RNA polymerase sigma factor</fullName>
    </recommendedName>
</protein>
<dbReference type="GO" id="GO:0006352">
    <property type="term" value="P:DNA-templated transcription initiation"/>
    <property type="evidence" value="ECO:0007669"/>
    <property type="project" value="InterPro"/>
</dbReference>
<evidence type="ECO:0000259" key="7">
    <source>
        <dbReference type="Pfam" id="PF04542"/>
    </source>
</evidence>
<organism evidence="9 10">
    <name type="scientific">Allopontixanthobacter sediminis</name>
    <dbReference type="NCBI Taxonomy" id="1689985"/>
    <lineage>
        <taxon>Bacteria</taxon>
        <taxon>Pseudomonadati</taxon>
        <taxon>Pseudomonadota</taxon>
        <taxon>Alphaproteobacteria</taxon>
        <taxon>Sphingomonadales</taxon>
        <taxon>Erythrobacteraceae</taxon>
        <taxon>Allopontixanthobacter</taxon>
    </lineage>
</organism>
<dbReference type="PROSITE" id="PS01063">
    <property type="entry name" value="SIGMA70_ECF"/>
    <property type="match status" value="1"/>
</dbReference>
<dbReference type="PANTHER" id="PTHR43133:SF62">
    <property type="entry name" value="RNA POLYMERASE SIGMA FACTOR SIGZ"/>
    <property type="match status" value="1"/>
</dbReference>
<dbReference type="InterPro" id="IPR000838">
    <property type="entry name" value="RNA_pol_sigma70_ECF_CS"/>
</dbReference>
<reference evidence="9 10" key="1">
    <citation type="submission" date="2019-12" db="EMBL/GenBank/DDBJ databases">
        <title>Genomic-based taxomic classification of the family Erythrobacteraceae.</title>
        <authorList>
            <person name="Xu L."/>
        </authorList>
    </citation>
    <scope>NUCLEOTIDE SEQUENCE [LARGE SCALE GENOMIC DNA]</scope>
    <source>
        <strain evidence="9 10">KCTC 42453</strain>
    </source>
</reference>
<evidence type="ECO:0000256" key="2">
    <source>
        <dbReference type="ARBA" id="ARBA00023015"/>
    </source>
</evidence>
<feature type="domain" description="RNA polymerase sigma-70 region 2" evidence="7">
    <location>
        <begin position="26"/>
        <end position="94"/>
    </location>
</feature>
<dbReference type="InterPro" id="IPR039425">
    <property type="entry name" value="RNA_pol_sigma-70-like"/>
</dbReference>
<evidence type="ECO:0000256" key="4">
    <source>
        <dbReference type="ARBA" id="ARBA00023125"/>
    </source>
</evidence>
<evidence type="ECO:0000313" key="9">
    <source>
        <dbReference type="EMBL" id="MXP44582.1"/>
    </source>
</evidence>
<comment type="similarity">
    <text evidence="1 6">Belongs to the sigma-70 factor family. ECF subfamily.</text>
</comment>
<dbReference type="Gene3D" id="1.10.1740.10">
    <property type="match status" value="1"/>
</dbReference>
<gene>
    <name evidence="9" type="ORF">GRI65_08950</name>
</gene>
<evidence type="ECO:0000256" key="3">
    <source>
        <dbReference type="ARBA" id="ARBA00023082"/>
    </source>
</evidence>
<dbReference type="InterPro" id="IPR007627">
    <property type="entry name" value="RNA_pol_sigma70_r2"/>
</dbReference>
<dbReference type="EMBL" id="WTYL01000002">
    <property type="protein sequence ID" value="MXP44582.1"/>
    <property type="molecule type" value="Genomic_DNA"/>
</dbReference>
<evidence type="ECO:0000256" key="6">
    <source>
        <dbReference type="RuleBase" id="RU000716"/>
    </source>
</evidence>
<name>A0A845B4X5_9SPHN</name>
<dbReference type="InterPro" id="IPR014284">
    <property type="entry name" value="RNA_pol_sigma-70_dom"/>
</dbReference>
<dbReference type="Pfam" id="PF08281">
    <property type="entry name" value="Sigma70_r4_2"/>
    <property type="match status" value="1"/>
</dbReference>
<dbReference type="RefSeq" id="WP_160756160.1">
    <property type="nucleotide sequence ID" value="NZ_WTYL01000002.1"/>
</dbReference>
<keyword evidence="5 6" id="KW-0804">Transcription</keyword>
<dbReference type="Proteomes" id="UP000431922">
    <property type="component" value="Unassembled WGS sequence"/>
</dbReference>
<dbReference type="SUPFAM" id="SSF88946">
    <property type="entry name" value="Sigma2 domain of RNA polymerase sigma factors"/>
    <property type="match status" value="1"/>
</dbReference>
<dbReference type="InterPro" id="IPR036388">
    <property type="entry name" value="WH-like_DNA-bd_sf"/>
</dbReference>
<comment type="caution">
    <text evidence="9">The sequence shown here is derived from an EMBL/GenBank/DDBJ whole genome shotgun (WGS) entry which is preliminary data.</text>
</comment>
<accession>A0A845B4X5</accession>
<dbReference type="PANTHER" id="PTHR43133">
    <property type="entry name" value="RNA POLYMERASE ECF-TYPE SIGMA FACTO"/>
    <property type="match status" value="1"/>
</dbReference>
<keyword evidence="4 6" id="KW-0238">DNA-binding</keyword>
<dbReference type="CDD" id="cd06171">
    <property type="entry name" value="Sigma70_r4"/>
    <property type="match status" value="1"/>
</dbReference>
<evidence type="ECO:0000259" key="8">
    <source>
        <dbReference type="Pfam" id="PF08281"/>
    </source>
</evidence>
<dbReference type="InterPro" id="IPR013325">
    <property type="entry name" value="RNA_pol_sigma_r2"/>
</dbReference>
<keyword evidence="2 6" id="KW-0805">Transcription regulation</keyword>
<evidence type="ECO:0000313" key="10">
    <source>
        <dbReference type="Proteomes" id="UP000431922"/>
    </source>
</evidence>
<dbReference type="Pfam" id="PF04542">
    <property type="entry name" value="Sigma70_r2"/>
    <property type="match status" value="1"/>
</dbReference>
<evidence type="ECO:0000256" key="1">
    <source>
        <dbReference type="ARBA" id="ARBA00010641"/>
    </source>
</evidence>
<dbReference type="InterPro" id="IPR013249">
    <property type="entry name" value="RNA_pol_sigma70_r4_t2"/>
</dbReference>